<dbReference type="GO" id="GO:0008237">
    <property type="term" value="F:metallopeptidase activity"/>
    <property type="evidence" value="ECO:0007669"/>
    <property type="project" value="InterPro"/>
</dbReference>
<dbReference type="GeneID" id="9226400"/>
<organism evidence="2 3">
    <name type="scientific">Arthroderma otae (strain ATCC MYA-4605 / CBS 113480)</name>
    <name type="common">Microsporum canis</name>
    <dbReference type="NCBI Taxonomy" id="554155"/>
    <lineage>
        <taxon>Eukaryota</taxon>
        <taxon>Fungi</taxon>
        <taxon>Dikarya</taxon>
        <taxon>Ascomycota</taxon>
        <taxon>Pezizomycotina</taxon>
        <taxon>Eurotiomycetes</taxon>
        <taxon>Eurotiomycetidae</taxon>
        <taxon>Onygenales</taxon>
        <taxon>Arthrodermataceae</taxon>
        <taxon>Microsporum</taxon>
    </lineage>
</organism>
<name>C5FXE2_ARTOC</name>
<feature type="chain" id="PRO_5002951623" evidence="1">
    <location>
        <begin position="19"/>
        <end position="384"/>
    </location>
</feature>
<evidence type="ECO:0000313" key="3">
    <source>
        <dbReference type="Proteomes" id="UP000002035"/>
    </source>
</evidence>
<dbReference type="OrthoDB" id="3482317at2759"/>
<dbReference type="HOGENOM" id="CLU_769404_0_0_1"/>
<dbReference type="EMBL" id="DS995707">
    <property type="protein sequence ID" value="EEQ34982.1"/>
    <property type="molecule type" value="Genomic_DNA"/>
</dbReference>
<evidence type="ECO:0000256" key="1">
    <source>
        <dbReference type="SAM" id="SignalP"/>
    </source>
</evidence>
<reference evidence="3" key="1">
    <citation type="journal article" date="2012" name="MBio">
        <title>Comparative genome analysis of Trichophyton rubrum and related dermatophytes reveals candidate genes involved in infection.</title>
        <authorList>
            <person name="Martinez D.A."/>
            <person name="Oliver B.G."/>
            <person name="Graeser Y."/>
            <person name="Goldberg J.M."/>
            <person name="Li W."/>
            <person name="Martinez-Rossi N.M."/>
            <person name="Monod M."/>
            <person name="Shelest E."/>
            <person name="Barton R.C."/>
            <person name="Birch E."/>
            <person name="Brakhage A.A."/>
            <person name="Chen Z."/>
            <person name="Gurr S.J."/>
            <person name="Heiman D."/>
            <person name="Heitman J."/>
            <person name="Kosti I."/>
            <person name="Rossi A."/>
            <person name="Saif S."/>
            <person name="Samalova M."/>
            <person name="Saunders C.W."/>
            <person name="Shea T."/>
            <person name="Summerbell R.C."/>
            <person name="Xu J."/>
            <person name="Young S."/>
            <person name="Zeng Q."/>
            <person name="Birren B.W."/>
            <person name="Cuomo C.A."/>
            <person name="White T.C."/>
        </authorList>
    </citation>
    <scope>NUCLEOTIDE SEQUENCE [LARGE SCALE GENOMIC DNA]</scope>
    <source>
        <strain evidence="3">ATCC MYA-4605 / CBS 113480</strain>
    </source>
</reference>
<keyword evidence="1" id="KW-0732">Signal</keyword>
<dbReference type="eggNOG" id="ENOG502STHK">
    <property type="taxonomic scope" value="Eukaryota"/>
</dbReference>
<keyword evidence="3" id="KW-1185">Reference proteome</keyword>
<dbReference type="InterPro" id="IPR024079">
    <property type="entry name" value="MetalloPept_cat_dom_sf"/>
</dbReference>
<feature type="signal peptide" evidence="1">
    <location>
        <begin position="1"/>
        <end position="18"/>
    </location>
</feature>
<sequence length="384" mass="43855">MIFSPIFVYLCLCALSSATPLLQKPRANRDLQPLKEAYRGIYWDQAAIDCSDEEFDILAEATRVALEVASFHTDGNVWESPAWNRYFVGPGGIGGWESSEAKGRTFVDIYTNIKQVSAFPRKGKPTKLKKDYVREKQVTYRCKENPEMRKRCAQAPSSGGLWTGPTAYTQQPTLTGAGWETTFCPRFFLEDKVEYINRITERRRPYTEIFRLLSYEYVILHEWMHSDIFGFPAHIEDVVENIPFHGERRIYGDSLCYKFAWLYVDSIGTGQGNWDSSGAFARRKRSIEGDEKPELYDDDLSDTVNAANLDSSKLIFPINCHMSDGDYKTVRCDYVGEEYKDFVKNVKEPFVAENSDCILSAKCHLSFNGYAVDPKCNCTCDNPP</sequence>
<protein>
    <submittedName>
        <fullName evidence="2">Uncharacterized protein</fullName>
    </submittedName>
</protein>
<dbReference type="VEuPathDB" id="FungiDB:MCYG_07801"/>
<dbReference type="STRING" id="554155.C5FXE2"/>
<accession>C5FXE2</accession>
<dbReference type="Gene3D" id="3.40.390.10">
    <property type="entry name" value="Collagenase (Catalytic Domain)"/>
    <property type="match status" value="1"/>
</dbReference>
<gene>
    <name evidence="2" type="ORF">MCYG_07801</name>
</gene>
<evidence type="ECO:0000313" key="2">
    <source>
        <dbReference type="EMBL" id="EEQ34982.1"/>
    </source>
</evidence>
<proteinExistence type="predicted"/>
<dbReference type="Proteomes" id="UP000002035">
    <property type="component" value="Unassembled WGS sequence"/>
</dbReference>
<dbReference type="RefSeq" id="XP_002844018.1">
    <property type="nucleotide sequence ID" value="XM_002843972.1"/>
</dbReference>
<dbReference type="AlphaFoldDB" id="C5FXE2"/>